<feature type="signal peptide" evidence="1">
    <location>
        <begin position="1"/>
        <end position="27"/>
    </location>
</feature>
<keyword evidence="1" id="KW-0732">Signal</keyword>
<dbReference type="Gene3D" id="2.30.30.40">
    <property type="entry name" value="SH3 Domains"/>
    <property type="match status" value="1"/>
</dbReference>
<keyword evidence="3" id="KW-1185">Reference proteome</keyword>
<sequence length="119" mass="12053">MKFKSLGTAATAVALFATALTGTVATAGTAAAATKPDCSSALTNVKPKETVNLRSSPKTSSTALGTWGKGKAGAVCFDDRKPTKGGSYTACGKTSNKWYFGGPNSTSKEGWVPATCLPI</sequence>
<dbReference type="RefSeq" id="WP_102912024.1">
    <property type="nucleotide sequence ID" value="NZ_POUC01000281.1"/>
</dbReference>
<evidence type="ECO:0008006" key="4">
    <source>
        <dbReference type="Google" id="ProtNLM"/>
    </source>
</evidence>
<evidence type="ECO:0000313" key="2">
    <source>
        <dbReference type="EMBL" id="PNG18752.1"/>
    </source>
</evidence>
<dbReference type="AlphaFoldDB" id="A0A2N8TI89"/>
<organism evidence="2 3">
    <name type="scientific">Streptomyces cahuitamycinicus</name>
    <dbReference type="NCBI Taxonomy" id="2070367"/>
    <lineage>
        <taxon>Bacteria</taxon>
        <taxon>Bacillati</taxon>
        <taxon>Actinomycetota</taxon>
        <taxon>Actinomycetes</taxon>
        <taxon>Kitasatosporales</taxon>
        <taxon>Streptomycetaceae</taxon>
        <taxon>Streptomyces</taxon>
    </lineage>
</organism>
<name>A0A2N8TI89_9ACTN</name>
<proteinExistence type="predicted"/>
<feature type="chain" id="PRO_5039633186" description="SH3 domain-containing protein" evidence="1">
    <location>
        <begin position="28"/>
        <end position="119"/>
    </location>
</feature>
<dbReference type="OrthoDB" id="3699238at2"/>
<dbReference type="EMBL" id="POUC01000281">
    <property type="protein sequence ID" value="PNG18752.1"/>
    <property type="molecule type" value="Genomic_DNA"/>
</dbReference>
<reference evidence="2 3" key="1">
    <citation type="submission" date="2018-01" db="EMBL/GenBank/DDBJ databases">
        <title>Draft genome sequence of Streptomyces sp. 13K301.</title>
        <authorList>
            <person name="Sahin N."/>
            <person name="Saygin H."/>
            <person name="Ay H."/>
        </authorList>
    </citation>
    <scope>NUCLEOTIDE SEQUENCE [LARGE SCALE GENOMIC DNA]</scope>
    <source>
        <strain evidence="2 3">13K301</strain>
    </source>
</reference>
<gene>
    <name evidence="2" type="ORF">C1J00_29370</name>
</gene>
<comment type="caution">
    <text evidence="2">The sequence shown here is derived from an EMBL/GenBank/DDBJ whole genome shotgun (WGS) entry which is preliminary data.</text>
</comment>
<accession>A0A2N8TI89</accession>
<evidence type="ECO:0000256" key="1">
    <source>
        <dbReference type="SAM" id="SignalP"/>
    </source>
</evidence>
<dbReference type="Proteomes" id="UP000235943">
    <property type="component" value="Unassembled WGS sequence"/>
</dbReference>
<protein>
    <recommendedName>
        <fullName evidence="4">SH3 domain-containing protein</fullName>
    </recommendedName>
</protein>
<evidence type="ECO:0000313" key="3">
    <source>
        <dbReference type="Proteomes" id="UP000235943"/>
    </source>
</evidence>